<dbReference type="EMBL" id="SEOM01000001">
    <property type="protein sequence ID" value="RYM04268.1"/>
    <property type="molecule type" value="Genomic_DNA"/>
</dbReference>
<dbReference type="AlphaFoldDB" id="A0A4Q4JD99"/>
<feature type="region of interest" description="Disordered" evidence="1">
    <location>
        <begin position="1"/>
        <end position="22"/>
    </location>
</feature>
<proteinExistence type="predicted"/>
<dbReference type="InterPro" id="IPR004919">
    <property type="entry name" value="GmrSD_N"/>
</dbReference>
<dbReference type="PANTHER" id="PTHR39639:SF1">
    <property type="entry name" value="DUF262 DOMAIN-CONTAINING PROTEIN"/>
    <property type="match status" value="1"/>
</dbReference>
<dbReference type="Pfam" id="PF03235">
    <property type="entry name" value="GmrSD_N"/>
    <property type="match status" value="1"/>
</dbReference>
<evidence type="ECO:0000256" key="1">
    <source>
        <dbReference type="SAM" id="MobiDB-lite"/>
    </source>
</evidence>
<accession>A0A4Q4JD99</accession>
<feature type="domain" description="GmrSD restriction endonucleases N-terminal" evidence="2">
    <location>
        <begin position="52"/>
        <end position="204"/>
    </location>
</feature>
<organism evidence="3 4">
    <name type="scientific">Sphingobium indicum</name>
    <dbReference type="NCBI Taxonomy" id="332055"/>
    <lineage>
        <taxon>Bacteria</taxon>
        <taxon>Pseudomonadati</taxon>
        <taxon>Pseudomonadota</taxon>
        <taxon>Alphaproteobacteria</taxon>
        <taxon>Sphingomonadales</taxon>
        <taxon>Sphingomonadaceae</taxon>
        <taxon>Sphingobium</taxon>
    </lineage>
</organism>
<sequence>MDEVKIEQDPDGEIAPLDQQEDEEDVLGSNGLTRFDAAISSTDWTTETVISQLRKGNIFLDPDFQRRDAWTVQRKSQYIESLILGIPTPQIILAERKEKRGSYLVIDGKQRLLSLRQFSASANDKEFSPFKLRGLQMRDDLNDQSYDDISNNLFKAVAPDFDNATIRTVVIKSWPSEEFLYEVFLRINSGSVQLSPQELRQALHPGPFTKSLNEFVISSKTIHEMLGLKQPDFRMRDNELALRFVAFKLFLENYNGNLKLILDETTKILNSGWKNCSNLVDDLFKEMEFSIKSTKDIFGRDAFKKWNGYHFENRINRAVFDVMAYYFSDRQTAERAIVRKDDVVAAYKDISKDWRFSSSVSGTTKSVEAVHYRFSLWSNALNKVLDLNLSSPI</sequence>
<comment type="caution">
    <text evidence="3">The sequence shown here is derived from an EMBL/GenBank/DDBJ whole genome shotgun (WGS) entry which is preliminary data.</text>
</comment>
<reference evidence="3 4" key="1">
    <citation type="submission" date="2019-02" db="EMBL/GenBank/DDBJ databases">
        <authorList>
            <person name="Feng G."/>
        </authorList>
    </citation>
    <scope>NUCLEOTIDE SEQUENCE [LARGE SCALE GENOMIC DNA]</scope>
    <source>
        <strain evidence="3 4">DSM 26779</strain>
    </source>
</reference>
<dbReference type="Proteomes" id="UP000292734">
    <property type="component" value="Unassembled WGS sequence"/>
</dbReference>
<evidence type="ECO:0000313" key="3">
    <source>
        <dbReference type="EMBL" id="RYM04268.1"/>
    </source>
</evidence>
<evidence type="ECO:0000259" key="2">
    <source>
        <dbReference type="Pfam" id="PF03235"/>
    </source>
</evidence>
<gene>
    <name evidence="3" type="ORF">EWH08_07345</name>
</gene>
<evidence type="ECO:0000313" key="4">
    <source>
        <dbReference type="Proteomes" id="UP000292734"/>
    </source>
</evidence>
<protein>
    <submittedName>
        <fullName evidence="3">DUF262 domain-containing protein</fullName>
    </submittedName>
</protein>
<dbReference type="PANTHER" id="PTHR39639">
    <property type="entry name" value="CHROMOSOME 16, WHOLE GENOME SHOTGUN SEQUENCE"/>
    <property type="match status" value="1"/>
</dbReference>
<dbReference type="RefSeq" id="WP_073507186.1">
    <property type="nucleotide sequence ID" value="NZ_JACBZE010000004.1"/>
</dbReference>
<name>A0A4Q4JD99_9SPHN</name>